<dbReference type="InterPro" id="IPR005727">
    <property type="entry name" value="Ribosomal_uL22_bac/chlpt-type"/>
</dbReference>
<dbReference type="PANTHER" id="PTHR13501">
    <property type="entry name" value="CHLOROPLAST 50S RIBOSOMAL PROTEIN L22-RELATED"/>
    <property type="match status" value="1"/>
</dbReference>
<reference evidence="9 10" key="1">
    <citation type="journal article" date="2016" name="Nat. Commun.">
        <title>Thousands of microbial genomes shed light on interconnected biogeochemical processes in an aquifer system.</title>
        <authorList>
            <person name="Anantharaman K."/>
            <person name="Brown C.T."/>
            <person name="Hug L.A."/>
            <person name="Sharon I."/>
            <person name="Castelle C.J."/>
            <person name="Probst A.J."/>
            <person name="Thomas B.C."/>
            <person name="Singh A."/>
            <person name="Wilkins M.J."/>
            <person name="Karaoz U."/>
            <person name="Brodie E.L."/>
            <person name="Williams K.H."/>
            <person name="Hubbard S.S."/>
            <person name="Banfield J.F."/>
        </authorList>
    </citation>
    <scope>NUCLEOTIDE SEQUENCE [LARGE SCALE GENOMIC DNA]</scope>
</reference>
<evidence type="ECO:0000256" key="1">
    <source>
        <dbReference type="ARBA" id="ARBA00009451"/>
    </source>
</evidence>
<dbReference type="GO" id="GO:0022625">
    <property type="term" value="C:cytosolic large ribosomal subunit"/>
    <property type="evidence" value="ECO:0007669"/>
    <property type="project" value="TreeGrafter"/>
</dbReference>
<dbReference type="Pfam" id="PF00237">
    <property type="entry name" value="Ribosomal_L22"/>
    <property type="match status" value="1"/>
</dbReference>
<dbReference type="NCBIfam" id="TIGR01044">
    <property type="entry name" value="rplV_bact"/>
    <property type="match status" value="1"/>
</dbReference>
<evidence type="ECO:0000256" key="7">
    <source>
        <dbReference type="RuleBase" id="RU004006"/>
    </source>
</evidence>
<dbReference type="InterPro" id="IPR001063">
    <property type="entry name" value="Ribosomal_uL22"/>
</dbReference>
<name>A0A1F6AXG1_9BACT</name>
<comment type="similarity">
    <text evidence="1 6">Belongs to the universal ribosomal protein uL22 family.</text>
</comment>
<keyword evidence="2 7" id="KW-0699">rRNA-binding</keyword>
<dbReference type="EMBL" id="MFJZ01000047">
    <property type="protein sequence ID" value="OGG29366.1"/>
    <property type="molecule type" value="Genomic_DNA"/>
</dbReference>
<comment type="function">
    <text evidence="8">This protein binds specifically to 23S rRNA; its binding is stimulated by other ribosomal proteins, e.g., L4, L17, and L20. It is important during the early stages of 50S assembly. It makes multiple contacts with different domains of the 23S rRNA in the assembled 50S subunit and ribosome.</text>
</comment>
<proteinExistence type="inferred from homology"/>
<keyword evidence="4 6" id="KW-0689">Ribosomal protein</keyword>
<dbReference type="InterPro" id="IPR047867">
    <property type="entry name" value="Ribosomal_uL22_bac/org-type"/>
</dbReference>
<dbReference type="GO" id="GO:0019843">
    <property type="term" value="F:rRNA binding"/>
    <property type="evidence" value="ECO:0007669"/>
    <property type="project" value="UniProtKB-KW"/>
</dbReference>
<evidence type="ECO:0000256" key="3">
    <source>
        <dbReference type="ARBA" id="ARBA00022884"/>
    </source>
</evidence>
<dbReference type="AlphaFoldDB" id="A0A1F6AXG1"/>
<sequence>MEYQATAKYIRMSPRKVRLVTDAIKRKMLTPEQALAQLAELPKRAARPVMNVLASAIANAKEKQIPLSALRVQSIEIMGGPSMKRWHAVSRGQAHAYKKRMTHIRVTLTDEKSQ</sequence>
<keyword evidence="3 7" id="KW-0694">RNA-binding</keyword>
<dbReference type="SUPFAM" id="SSF54843">
    <property type="entry name" value="Ribosomal protein L22"/>
    <property type="match status" value="1"/>
</dbReference>
<dbReference type="GO" id="GO:0006412">
    <property type="term" value="P:translation"/>
    <property type="evidence" value="ECO:0007669"/>
    <property type="project" value="InterPro"/>
</dbReference>
<comment type="caution">
    <text evidence="9">The sequence shown here is derived from an EMBL/GenBank/DDBJ whole genome shotgun (WGS) entry which is preliminary data.</text>
</comment>
<dbReference type="Gene3D" id="3.90.470.10">
    <property type="entry name" value="Ribosomal protein L22/L17"/>
    <property type="match status" value="1"/>
</dbReference>
<evidence type="ECO:0000313" key="10">
    <source>
        <dbReference type="Proteomes" id="UP000176409"/>
    </source>
</evidence>
<evidence type="ECO:0000256" key="6">
    <source>
        <dbReference type="RuleBase" id="RU004005"/>
    </source>
</evidence>
<dbReference type="PANTHER" id="PTHR13501:SF8">
    <property type="entry name" value="LARGE RIBOSOMAL SUBUNIT PROTEIN UL22M"/>
    <property type="match status" value="1"/>
</dbReference>
<dbReference type="Proteomes" id="UP000176409">
    <property type="component" value="Unassembled WGS sequence"/>
</dbReference>
<evidence type="ECO:0000256" key="5">
    <source>
        <dbReference type="ARBA" id="ARBA00023274"/>
    </source>
</evidence>
<dbReference type="CDD" id="cd00336">
    <property type="entry name" value="Ribosomal_L22"/>
    <property type="match status" value="1"/>
</dbReference>
<protein>
    <recommendedName>
        <fullName evidence="8">50S ribosomal protein L22</fullName>
    </recommendedName>
</protein>
<keyword evidence="5 6" id="KW-0687">Ribonucleoprotein</keyword>
<dbReference type="InterPro" id="IPR036394">
    <property type="entry name" value="Ribosomal_uL22_sf"/>
</dbReference>
<evidence type="ECO:0000256" key="4">
    <source>
        <dbReference type="ARBA" id="ARBA00022980"/>
    </source>
</evidence>
<comment type="subunit">
    <text evidence="7">Part of the 50S ribosomal subunit.</text>
</comment>
<organism evidence="9 10">
    <name type="scientific">Candidatus Gottesmanbacteria bacterium RIFCSPLOWO2_01_FULL_49_10</name>
    <dbReference type="NCBI Taxonomy" id="1798396"/>
    <lineage>
        <taxon>Bacteria</taxon>
        <taxon>Candidatus Gottesmaniibacteriota</taxon>
    </lineage>
</organism>
<accession>A0A1F6AXG1</accession>
<evidence type="ECO:0000313" key="9">
    <source>
        <dbReference type="EMBL" id="OGG29366.1"/>
    </source>
</evidence>
<evidence type="ECO:0000256" key="8">
    <source>
        <dbReference type="RuleBase" id="RU004008"/>
    </source>
</evidence>
<dbReference type="STRING" id="1798396.A2973_02180"/>
<gene>
    <name evidence="9" type="ORF">A2973_02180</name>
</gene>
<evidence type="ECO:0000256" key="2">
    <source>
        <dbReference type="ARBA" id="ARBA00022730"/>
    </source>
</evidence>
<dbReference type="GO" id="GO:0003735">
    <property type="term" value="F:structural constituent of ribosome"/>
    <property type="evidence" value="ECO:0007669"/>
    <property type="project" value="InterPro"/>
</dbReference>